<evidence type="ECO:0000256" key="8">
    <source>
        <dbReference type="ARBA" id="ARBA00039903"/>
    </source>
</evidence>
<dbReference type="OrthoDB" id="448450at2759"/>
<dbReference type="PROSITE" id="PS00166">
    <property type="entry name" value="ENOYL_COA_HYDRATASE"/>
    <property type="match status" value="1"/>
</dbReference>
<dbReference type="InterPro" id="IPR018376">
    <property type="entry name" value="Enoyl-CoA_hyd/isom_CS"/>
</dbReference>
<dbReference type="Proteomes" id="UP000241890">
    <property type="component" value="Unassembled WGS sequence"/>
</dbReference>
<gene>
    <name evidence="14" type="ORF">FCC1311_042531</name>
</gene>
<evidence type="ECO:0000256" key="11">
    <source>
        <dbReference type="ARBA" id="ARBA00047446"/>
    </source>
</evidence>
<evidence type="ECO:0000256" key="2">
    <source>
        <dbReference type="ARBA" id="ARBA00005254"/>
    </source>
</evidence>
<comment type="caution">
    <text evidence="14">The sequence shown here is derived from an EMBL/GenBank/DDBJ whole genome shotgun (WGS) entry which is preliminary data.</text>
</comment>
<dbReference type="InterPro" id="IPR001753">
    <property type="entry name" value="Enoyl-CoA_hydra/iso"/>
</dbReference>
<evidence type="ECO:0000256" key="13">
    <source>
        <dbReference type="RuleBase" id="RU003707"/>
    </source>
</evidence>
<dbReference type="InParanoid" id="A0A2R5GNM0"/>
<dbReference type="Pfam" id="PF00378">
    <property type="entry name" value="ECH_1"/>
    <property type="match status" value="1"/>
</dbReference>
<keyword evidence="4" id="KW-0456">Lyase</keyword>
<dbReference type="Gene3D" id="3.90.226.10">
    <property type="entry name" value="2-enoyl-CoA Hydratase, Chain A, domain 1"/>
    <property type="match status" value="1"/>
</dbReference>
<organism evidence="14 15">
    <name type="scientific">Hondaea fermentalgiana</name>
    <dbReference type="NCBI Taxonomy" id="2315210"/>
    <lineage>
        <taxon>Eukaryota</taxon>
        <taxon>Sar</taxon>
        <taxon>Stramenopiles</taxon>
        <taxon>Bigyra</taxon>
        <taxon>Labyrinthulomycetes</taxon>
        <taxon>Thraustochytrida</taxon>
        <taxon>Thraustochytriidae</taxon>
        <taxon>Hondaea</taxon>
    </lineage>
</organism>
<dbReference type="SUPFAM" id="SSF52096">
    <property type="entry name" value="ClpP/crotonase"/>
    <property type="match status" value="1"/>
</dbReference>
<comment type="catalytic activity">
    <reaction evidence="6">
        <text>(2R)-ethylmalonyl-CoA + H(+) = butanoyl-CoA + CO2</text>
        <dbReference type="Rhea" id="RHEA:59540"/>
        <dbReference type="ChEBI" id="CHEBI:15378"/>
        <dbReference type="ChEBI" id="CHEBI:16526"/>
        <dbReference type="ChEBI" id="CHEBI:57371"/>
        <dbReference type="ChEBI" id="CHEBI:85316"/>
        <dbReference type="EC" id="4.1.1.94"/>
    </reaction>
    <physiologicalReaction direction="left-to-right" evidence="6">
        <dbReference type="Rhea" id="RHEA:59541"/>
    </physiologicalReaction>
</comment>
<keyword evidence="3" id="KW-0963">Cytoplasm</keyword>
<evidence type="ECO:0000256" key="5">
    <source>
        <dbReference type="ARBA" id="ARBA00036343"/>
    </source>
</evidence>
<comment type="function">
    <text evidence="12">Decarboxylates ethylmalonyl-CoA, a potentially toxic metabolite, to form butyryl-CoA, suggesting it might be involved in metabolite proofreading. Acts preferentially on (S)-ethylmalonyl-CoA but also has some activity on the (R)-isomer. Also has methylmalonyl-CoA decarboxylase activity at lower level.</text>
</comment>
<comment type="similarity">
    <text evidence="2 13">Belongs to the enoyl-CoA hydratase/isomerase family.</text>
</comment>
<evidence type="ECO:0000256" key="6">
    <source>
        <dbReference type="ARBA" id="ARBA00036541"/>
    </source>
</evidence>
<name>A0A2R5GNM0_9STRA</name>
<dbReference type="PANTHER" id="PTHR11941">
    <property type="entry name" value="ENOYL-COA HYDRATASE-RELATED"/>
    <property type="match status" value="1"/>
</dbReference>
<evidence type="ECO:0000256" key="1">
    <source>
        <dbReference type="ARBA" id="ARBA00004514"/>
    </source>
</evidence>
<dbReference type="CDD" id="cd06558">
    <property type="entry name" value="crotonase-like"/>
    <property type="match status" value="1"/>
</dbReference>
<protein>
    <recommendedName>
        <fullName evidence="8">Ethylmalonyl-CoA decarboxylase</fullName>
        <ecNumber evidence="7">4.1.1.94</ecNumber>
    </recommendedName>
    <alternativeName>
        <fullName evidence="10">Enoyl-CoA hydratase domain-containing protein 1</fullName>
    </alternativeName>
    <alternativeName>
        <fullName evidence="9">Methylmalonyl-CoA decarboxylase</fullName>
    </alternativeName>
</protein>
<dbReference type="GO" id="GO:0005829">
    <property type="term" value="C:cytosol"/>
    <property type="evidence" value="ECO:0007669"/>
    <property type="project" value="UniProtKB-SubCell"/>
</dbReference>
<evidence type="ECO:0000256" key="12">
    <source>
        <dbReference type="ARBA" id="ARBA00056546"/>
    </source>
</evidence>
<evidence type="ECO:0000256" key="7">
    <source>
        <dbReference type="ARBA" id="ARBA00038883"/>
    </source>
</evidence>
<comment type="subcellular location">
    <subcellularLocation>
        <location evidence="1">Cytoplasm</location>
        <location evidence="1">Cytosol</location>
    </subcellularLocation>
</comment>
<dbReference type="EC" id="4.1.1.94" evidence="7"/>
<dbReference type="GO" id="GO:0004492">
    <property type="term" value="F:methyl/ethyl malonyl-CoA decarboxylase activity"/>
    <property type="evidence" value="ECO:0007669"/>
    <property type="project" value="UniProtKB-EC"/>
</dbReference>
<evidence type="ECO:0000256" key="9">
    <source>
        <dbReference type="ARBA" id="ARBA00042052"/>
    </source>
</evidence>
<reference evidence="14 15" key="1">
    <citation type="submission" date="2017-12" db="EMBL/GenBank/DDBJ databases">
        <title>Sequencing, de novo assembly and annotation of complete genome of a new Thraustochytrid species, strain FCC1311.</title>
        <authorList>
            <person name="Sedici K."/>
            <person name="Godart F."/>
            <person name="Aiese Cigliano R."/>
            <person name="Sanseverino W."/>
            <person name="Barakat M."/>
            <person name="Ortet P."/>
            <person name="Marechal E."/>
            <person name="Cagnac O."/>
            <person name="Amato A."/>
        </authorList>
    </citation>
    <scope>NUCLEOTIDE SEQUENCE [LARGE SCALE GENOMIC DNA]</scope>
</reference>
<evidence type="ECO:0000256" key="3">
    <source>
        <dbReference type="ARBA" id="ARBA00022490"/>
    </source>
</evidence>
<dbReference type="AlphaFoldDB" id="A0A2R5GNM0"/>
<dbReference type="GO" id="GO:0006635">
    <property type="term" value="P:fatty acid beta-oxidation"/>
    <property type="evidence" value="ECO:0007669"/>
    <property type="project" value="TreeGrafter"/>
</dbReference>
<evidence type="ECO:0000256" key="10">
    <source>
        <dbReference type="ARBA" id="ARBA00042182"/>
    </source>
</evidence>
<evidence type="ECO:0000256" key="4">
    <source>
        <dbReference type="ARBA" id="ARBA00023239"/>
    </source>
</evidence>
<evidence type="ECO:0000313" key="15">
    <source>
        <dbReference type="Proteomes" id="UP000241890"/>
    </source>
</evidence>
<comment type="catalytic activity">
    <reaction evidence="5">
        <text>(2S)-ethylmalonyl-CoA + H(+) = butanoyl-CoA + CO2</text>
        <dbReference type="Rhea" id="RHEA:32131"/>
        <dbReference type="ChEBI" id="CHEBI:15378"/>
        <dbReference type="ChEBI" id="CHEBI:16526"/>
        <dbReference type="ChEBI" id="CHEBI:57371"/>
        <dbReference type="ChEBI" id="CHEBI:60909"/>
        <dbReference type="EC" id="4.1.1.94"/>
    </reaction>
    <physiologicalReaction direction="left-to-right" evidence="5">
        <dbReference type="Rhea" id="RHEA:32132"/>
    </physiologicalReaction>
</comment>
<keyword evidence="15" id="KW-1185">Reference proteome</keyword>
<accession>A0A2R5GNM0</accession>
<evidence type="ECO:0000313" key="14">
    <source>
        <dbReference type="EMBL" id="GBG31338.1"/>
    </source>
</evidence>
<dbReference type="EMBL" id="BEYU01000095">
    <property type="protein sequence ID" value="GBG31338.1"/>
    <property type="molecule type" value="Genomic_DNA"/>
</dbReference>
<dbReference type="InterPro" id="IPR029045">
    <property type="entry name" value="ClpP/crotonase-like_dom_sf"/>
</dbReference>
<comment type="catalytic activity">
    <reaction evidence="11">
        <text>(S)-methylmalonyl-CoA + H(+) = propanoyl-CoA + CO2</text>
        <dbReference type="Rhea" id="RHEA:61340"/>
        <dbReference type="ChEBI" id="CHEBI:15378"/>
        <dbReference type="ChEBI" id="CHEBI:16526"/>
        <dbReference type="ChEBI" id="CHEBI:57327"/>
        <dbReference type="ChEBI" id="CHEBI:57392"/>
        <dbReference type="EC" id="4.1.1.94"/>
    </reaction>
    <physiologicalReaction direction="left-to-right" evidence="11">
        <dbReference type="Rhea" id="RHEA:61341"/>
    </physiologicalReaction>
</comment>
<dbReference type="PANTHER" id="PTHR11941:SF27">
    <property type="entry name" value="ETHYLMALONYL-COA DECARBOXYLASE"/>
    <property type="match status" value="1"/>
</dbReference>
<sequence length="327" mass="35434">MLVSRCAATVGKARRCAAPLRGHGSPWACLGSRAASATAEREDMARIADALRPYGSEEGRVRLEKDASGRQAWLSLVNPGKKNALSGKMMAELHDAVKELREGDEYKSTTTLFVQGTEDFFCSGADLGILMKKFTRQDGLDMSWLMQRTLHDLRALPQISVAVVNGGAMGGGTEIVLSTDFRVFQSKANFRMVQTTLGLVPGWGGGTRLVNLVGRTKALEVLCGAPKLDADGLAELGIADCVSGPDETAEAAAERFMKPFYDAKYPGAVQGAKSIIGFAHDHSDIDVSLNHEREVFSRAWQGEENKHALAEIDRARQARRAAQQQQK</sequence>
<proteinExistence type="inferred from homology"/>